<name>A0ABU0UV56_ACIBI</name>
<dbReference type="EMBL" id="JAUTBK010000002">
    <property type="protein sequence ID" value="MDQ1208178.1"/>
    <property type="molecule type" value="Genomic_DNA"/>
</dbReference>
<gene>
    <name evidence="2" type="ORF">QE380_001101</name>
</gene>
<proteinExistence type="predicted"/>
<organism evidence="2 3">
    <name type="scientific">Acinetobacter baylyi</name>
    <dbReference type="NCBI Taxonomy" id="202950"/>
    <lineage>
        <taxon>Bacteria</taxon>
        <taxon>Pseudomonadati</taxon>
        <taxon>Pseudomonadota</taxon>
        <taxon>Gammaproteobacteria</taxon>
        <taxon>Moraxellales</taxon>
        <taxon>Moraxellaceae</taxon>
        <taxon>Acinetobacter</taxon>
    </lineage>
</organism>
<sequence length="121" mass="13823">MYQNGLDSLLVEMTKYGLAQQDLTATLNLFSKIVPDLAREMSYVQHDNTQQSIELCFEMDCLVFLSNSPHALDTCQSYQSADIELKLFKAFALAEHDVCRDSCPQNQRGFQNNVRYYAVLV</sequence>
<evidence type="ECO:0000313" key="2">
    <source>
        <dbReference type="EMBL" id="MDQ1208178.1"/>
    </source>
</evidence>
<reference evidence="2 3" key="1">
    <citation type="submission" date="2023-07" db="EMBL/GenBank/DDBJ databases">
        <title>Functional and genomic diversity of the sorghum phyllosphere microbiome.</title>
        <authorList>
            <person name="Shade A."/>
        </authorList>
    </citation>
    <scope>NUCLEOTIDE SEQUENCE [LARGE SCALE GENOMIC DNA]</scope>
    <source>
        <strain evidence="2 3">SORGH_AS_0887</strain>
    </source>
</reference>
<protein>
    <submittedName>
        <fullName evidence="2">Uncharacterized protein YcgI (DUF1989 family)</fullName>
    </submittedName>
</protein>
<dbReference type="Pfam" id="PF09347">
    <property type="entry name" value="DUF1989"/>
    <property type="match status" value="1"/>
</dbReference>
<evidence type="ECO:0000259" key="1">
    <source>
        <dbReference type="Pfam" id="PF09347"/>
    </source>
</evidence>
<keyword evidence="3" id="KW-1185">Reference proteome</keyword>
<comment type="caution">
    <text evidence="2">The sequence shown here is derived from an EMBL/GenBank/DDBJ whole genome shotgun (WGS) entry which is preliminary data.</text>
</comment>
<dbReference type="InterPro" id="IPR018959">
    <property type="entry name" value="DUF1989"/>
</dbReference>
<feature type="domain" description="DUF1989" evidence="1">
    <location>
        <begin position="2"/>
        <end position="62"/>
    </location>
</feature>
<evidence type="ECO:0000313" key="3">
    <source>
        <dbReference type="Proteomes" id="UP001233360"/>
    </source>
</evidence>
<accession>A0ABU0UV56</accession>
<dbReference type="Proteomes" id="UP001233360">
    <property type="component" value="Unassembled WGS sequence"/>
</dbReference>